<dbReference type="AlphaFoldDB" id="A0A9X2I7B5"/>
<reference evidence="1" key="1">
    <citation type="submission" date="2022-07" db="EMBL/GenBank/DDBJ databases">
        <title>Gramela sediminis sp. nov., isolated from deep-sea sediment of the Indian Ocean.</title>
        <authorList>
            <person name="Shi H."/>
        </authorList>
    </citation>
    <scope>NUCLEOTIDE SEQUENCE</scope>
    <source>
        <strain evidence="1">GC03-9</strain>
    </source>
</reference>
<organism evidence="1 2">
    <name type="scientific">Christiangramia oceanisediminis</name>
    <dbReference type="NCBI Taxonomy" id="2920386"/>
    <lineage>
        <taxon>Bacteria</taxon>
        <taxon>Pseudomonadati</taxon>
        <taxon>Bacteroidota</taxon>
        <taxon>Flavobacteriia</taxon>
        <taxon>Flavobacteriales</taxon>
        <taxon>Flavobacteriaceae</taxon>
        <taxon>Christiangramia</taxon>
    </lineage>
</organism>
<dbReference type="Proteomes" id="UP001155280">
    <property type="component" value="Unassembled WGS sequence"/>
</dbReference>
<dbReference type="EMBL" id="JANCNS010000001">
    <property type="protein sequence ID" value="MCP9199014.1"/>
    <property type="molecule type" value="Genomic_DNA"/>
</dbReference>
<dbReference type="RefSeq" id="WP_241551007.1">
    <property type="nucleotide sequence ID" value="NZ_JANCNS010000001.1"/>
</dbReference>
<evidence type="ECO:0000313" key="2">
    <source>
        <dbReference type="Proteomes" id="UP001155280"/>
    </source>
</evidence>
<keyword evidence="2" id="KW-1185">Reference proteome</keyword>
<evidence type="ECO:0000313" key="1">
    <source>
        <dbReference type="EMBL" id="MCP9199014.1"/>
    </source>
</evidence>
<sequence>MKDQNSTKQLTNQEIMELIMNDIERIDIGRFDFIFIPNKSDFTKAMTASIIETCKKLNLRVVQEVEIEMPDYLQKMHKRKSRFGVVDFIIINPNGKDITIELDSSNKLYSYKKLEVAQDLGNEAFWIVWKRNTSGKPYRSSYKDDHSAKNIKLGFVNKGVNIIRHTFHPTIK</sequence>
<comment type="caution">
    <text evidence="1">The sequence shown here is derived from an EMBL/GenBank/DDBJ whole genome shotgun (WGS) entry which is preliminary data.</text>
</comment>
<gene>
    <name evidence="1" type="ORF">MKO06_03780</name>
</gene>
<protein>
    <submittedName>
        <fullName evidence="1">Uncharacterized protein</fullName>
    </submittedName>
</protein>
<name>A0A9X2I7B5_9FLAO</name>
<accession>A0A9X2I7B5</accession>
<proteinExistence type="predicted"/>